<proteinExistence type="predicted"/>
<dbReference type="AlphaFoldDB" id="E4T230"/>
<sequence length="226" mass="26124">MRDFSEFEKDIIKRIVSDSNKGQIASSVNIIIDEMEKVNIAAIEWDNTYTFVKFYGVENDKSYAKVLDIIFLLKYLEESRYIYSHLKKGTNSNFICASKFVKHGDYYITKNILSSDGVHVNEYLMIHTDIGKEIEERSKKLIHPSYLLIDLVLKDFKTPEQRKFEIQLNEAKKQTNYSRGALYASLAALVLSLVSTLFTTCTDTKIENKQLNQIIQSIEKQAIPKK</sequence>
<accession>E4T230</accession>
<dbReference type="STRING" id="694427.Palpr_0618"/>
<dbReference type="RefSeq" id="WP_013444143.1">
    <property type="nucleotide sequence ID" value="NC_014734.1"/>
</dbReference>
<keyword evidence="2" id="KW-1185">Reference proteome</keyword>
<dbReference type="HOGENOM" id="CLU_1223764_0_0_10"/>
<dbReference type="Proteomes" id="UP000008718">
    <property type="component" value="Chromosome"/>
</dbReference>
<dbReference type="KEGG" id="ppn:Palpr_0618"/>
<name>E4T230_PALPW</name>
<dbReference type="EMBL" id="CP002345">
    <property type="protein sequence ID" value="ADQ78774.1"/>
    <property type="molecule type" value="Genomic_DNA"/>
</dbReference>
<reference key="1">
    <citation type="submission" date="2010-11" db="EMBL/GenBank/DDBJ databases">
        <title>The complete genome of Paludibacter propionicigenes DSM 17365.</title>
        <authorList>
            <consortium name="US DOE Joint Genome Institute (JGI-PGF)"/>
            <person name="Lucas S."/>
            <person name="Copeland A."/>
            <person name="Lapidus A."/>
            <person name="Bruce D."/>
            <person name="Goodwin L."/>
            <person name="Pitluck S."/>
            <person name="Kyrpides N."/>
            <person name="Mavromatis K."/>
            <person name="Ivanova N."/>
            <person name="Munk A.C."/>
            <person name="Brettin T."/>
            <person name="Detter J.C."/>
            <person name="Han C."/>
            <person name="Tapia R."/>
            <person name="Land M."/>
            <person name="Hauser L."/>
            <person name="Markowitz V."/>
            <person name="Cheng J.-F."/>
            <person name="Hugenholtz P."/>
            <person name="Woyke T."/>
            <person name="Wu D."/>
            <person name="Gronow S."/>
            <person name="Wellnitz S."/>
            <person name="Brambilla E."/>
            <person name="Klenk H.-P."/>
            <person name="Eisen J.A."/>
        </authorList>
    </citation>
    <scope>NUCLEOTIDE SEQUENCE</scope>
    <source>
        <strain>WB4</strain>
    </source>
</reference>
<reference evidence="1 2" key="2">
    <citation type="journal article" date="2011" name="Stand. Genomic Sci.">
        <title>Complete genome sequence of Paludibacter propionicigenes type strain (WB4).</title>
        <authorList>
            <person name="Gronow S."/>
            <person name="Munk C."/>
            <person name="Lapidus A."/>
            <person name="Nolan M."/>
            <person name="Lucas S."/>
            <person name="Hammon N."/>
            <person name="Deshpande S."/>
            <person name="Cheng J.F."/>
            <person name="Tapia R."/>
            <person name="Han C."/>
            <person name="Goodwin L."/>
            <person name="Pitluck S."/>
            <person name="Liolios K."/>
            <person name="Ivanova N."/>
            <person name="Mavromatis K."/>
            <person name="Mikhailova N."/>
            <person name="Pati A."/>
            <person name="Chen A."/>
            <person name="Palaniappan K."/>
            <person name="Land M."/>
            <person name="Hauser L."/>
            <person name="Chang Y.J."/>
            <person name="Jeffries C.D."/>
            <person name="Brambilla E."/>
            <person name="Rohde M."/>
            <person name="Goker M."/>
            <person name="Detter J.C."/>
            <person name="Woyke T."/>
            <person name="Bristow J."/>
            <person name="Eisen J.A."/>
            <person name="Markowitz V."/>
            <person name="Hugenholtz P."/>
            <person name="Kyrpides N.C."/>
            <person name="Klenk H.P."/>
        </authorList>
    </citation>
    <scope>NUCLEOTIDE SEQUENCE [LARGE SCALE GENOMIC DNA]</scope>
    <source>
        <strain evidence="2">DSM 17365 / JCM 13257 / WB4</strain>
    </source>
</reference>
<dbReference type="OrthoDB" id="5450317at2"/>
<evidence type="ECO:0000313" key="1">
    <source>
        <dbReference type="EMBL" id="ADQ78774.1"/>
    </source>
</evidence>
<protein>
    <submittedName>
        <fullName evidence="1">Uncharacterized protein</fullName>
    </submittedName>
</protein>
<organism evidence="1 2">
    <name type="scientific">Paludibacter propionicigenes (strain DSM 17365 / JCM 13257 / WB4)</name>
    <dbReference type="NCBI Taxonomy" id="694427"/>
    <lineage>
        <taxon>Bacteria</taxon>
        <taxon>Pseudomonadati</taxon>
        <taxon>Bacteroidota</taxon>
        <taxon>Bacteroidia</taxon>
        <taxon>Bacteroidales</taxon>
        <taxon>Paludibacteraceae</taxon>
        <taxon>Paludibacter</taxon>
    </lineage>
</organism>
<evidence type="ECO:0000313" key="2">
    <source>
        <dbReference type="Proteomes" id="UP000008718"/>
    </source>
</evidence>
<gene>
    <name evidence="1" type="ordered locus">Palpr_0618</name>
</gene>